<proteinExistence type="inferred from homology"/>
<keyword evidence="2" id="KW-0808">Transferase</keyword>
<dbReference type="OrthoDB" id="5422795at2759"/>
<evidence type="ECO:0008006" key="5">
    <source>
        <dbReference type="Google" id="ProtNLM"/>
    </source>
</evidence>
<dbReference type="InParanoid" id="A0A1S0U039"/>
<dbReference type="GO" id="GO:0005739">
    <property type="term" value="C:mitochondrion"/>
    <property type="evidence" value="ECO:0007669"/>
    <property type="project" value="TreeGrafter"/>
</dbReference>
<dbReference type="CTD" id="9942900"/>
<dbReference type="GO" id="GO:0006071">
    <property type="term" value="P:glycerol metabolic process"/>
    <property type="evidence" value="ECO:0007669"/>
    <property type="project" value="TreeGrafter"/>
</dbReference>
<dbReference type="RefSeq" id="XP_003141074.1">
    <property type="nucleotide sequence ID" value="XM_003141026.1"/>
</dbReference>
<dbReference type="AlphaFoldDB" id="A0A1S0U039"/>
<dbReference type="SUPFAM" id="SSF53067">
    <property type="entry name" value="Actin-like ATPase domain"/>
    <property type="match status" value="1"/>
</dbReference>
<accession>A0A1S0U039</accession>
<comment type="similarity">
    <text evidence="1">Belongs to the FGGY kinase family.</text>
</comment>
<evidence type="ECO:0000256" key="1">
    <source>
        <dbReference type="ARBA" id="ARBA00009156"/>
    </source>
</evidence>
<dbReference type="PANTHER" id="PTHR10196:SF69">
    <property type="entry name" value="GLYCEROL KINASE"/>
    <property type="match status" value="1"/>
</dbReference>
<reference evidence="4" key="1">
    <citation type="submission" date="2012-04" db="EMBL/GenBank/DDBJ databases">
        <title>The Genome Sequence of Loa loa.</title>
        <authorList>
            <consortium name="The Broad Institute Genome Sequencing Platform"/>
            <consortium name="Broad Institute Genome Sequencing Center for Infectious Disease"/>
            <person name="Nutman T.B."/>
            <person name="Fink D.L."/>
            <person name="Russ C."/>
            <person name="Young S."/>
            <person name="Zeng Q."/>
            <person name="Gargeya S."/>
            <person name="Alvarado L."/>
            <person name="Berlin A."/>
            <person name="Chapman S.B."/>
            <person name="Chen Z."/>
            <person name="Freedman E."/>
            <person name="Gellesch M."/>
            <person name="Goldberg J."/>
            <person name="Griggs A."/>
            <person name="Gujja S."/>
            <person name="Heilman E.R."/>
            <person name="Heiman D."/>
            <person name="Howarth C."/>
            <person name="Mehta T."/>
            <person name="Neiman D."/>
            <person name="Pearson M."/>
            <person name="Roberts A."/>
            <person name="Saif S."/>
            <person name="Shea T."/>
            <person name="Shenoy N."/>
            <person name="Sisk P."/>
            <person name="Stolte C."/>
            <person name="Sykes S."/>
            <person name="White J."/>
            <person name="Yandava C."/>
            <person name="Haas B."/>
            <person name="Henn M.R."/>
            <person name="Nusbaum C."/>
            <person name="Birren B."/>
        </authorList>
    </citation>
    <scope>NUCLEOTIDE SEQUENCE [LARGE SCALE GENOMIC DNA]</scope>
</reference>
<evidence type="ECO:0000313" key="4">
    <source>
        <dbReference type="EMBL" id="EFO22996.1"/>
    </source>
</evidence>
<dbReference type="KEGG" id="loa:LOAG_05489"/>
<dbReference type="GO" id="GO:0004370">
    <property type="term" value="F:glycerol kinase activity"/>
    <property type="evidence" value="ECO:0007669"/>
    <property type="project" value="TreeGrafter"/>
</dbReference>
<dbReference type="GO" id="GO:0046167">
    <property type="term" value="P:glycerol-3-phosphate biosynthetic process"/>
    <property type="evidence" value="ECO:0007669"/>
    <property type="project" value="TreeGrafter"/>
</dbReference>
<dbReference type="PANTHER" id="PTHR10196">
    <property type="entry name" value="SUGAR KINASE"/>
    <property type="match status" value="1"/>
</dbReference>
<dbReference type="Gene3D" id="3.30.420.40">
    <property type="match status" value="1"/>
</dbReference>
<organism evidence="4">
    <name type="scientific">Loa loa</name>
    <name type="common">Eye worm</name>
    <name type="synonym">Filaria loa</name>
    <dbReference type="NCBI Taxonomy" id="7209"/>
    <lineage>
        <taxon>Eukaryota</taxon>
        <taxon>Metazoa</taxon>
        <taxon>Ecdysozoa</taxon>
        <taxon>Nematoda</taxon>
        <taxon>Chromadorea</taxon>
        <taxon>Rhabditida</taxon>
        <taxon>Spirurina</taxon>
        <taxon>Spiruromorpha</taxon>
        <taxon>Filarioidea</taxon>
        <taxon>Onchocercidae</taxon>
        <taxon>Loa</taxon>
    </lineage>
</organism>
<sequence>MFGTMDSWLIYKLTGERVTDVANASWTSYMLIKRSLNGISISGCLGDQQAAMLGECCFEPVKQNVPIVQDVFWPSDSVPGTDGAIFVFCFTGHIWTQRHVTSFFKLFSHN</sequence>
<evidence type="ECO:0000256" key="3">
    <source>
        <dbReference type="ARBA" id="ARBA00022777"/>
    </source>
</evidence>
<dbReference type="InterPro" id="IPR043129">
    <property type="entry name" value="ATPase_NBD"/>
</dbReference>
<protein>
    <recommendedName>
        <fullName evidence="5">Carbohydrate kinase FGGY N-terminal domain-containing protein</fullName>
    </recommendedName>
</protein>
<gene>
    <name evidence="4" type="ORF">LOAG_05489</name>
</gene>
<name>A0A1S0U039_LOALO</name>
<evidence type="ECO:0000256" key="2">
    <source>
        <dbReference type="ARBA" id="ARBA00022679"/>
    </source>
</evidence>
<dbReference type="GO" id="GO:0006641">
    <property type="term" value="P:triglyceride metabolic process"/>
    <property type="evidence" value="ECO:0007669"/>
    <property type="project" value="TreeGrafter"/>
</dbReference>
<keyword evidence="3" id="KW-0418">Kinase</keyword>
<dbReference type="EMBL" id="JH712087">
    <property type="protein sequence ID" value="EFO22996.1"/>
    <property type="molecule type" value="Genomic_DNA"/>
</dbReference>
<dbReference type="GeneID" id="9942900"/>